<reference evidence="11" key="2">
    <citation type="submission" date="2020-04" db="EMBL/GenBank/DDBJ databases">
        <authorList>
            <consortium name="NCBI Genome Project"/>
        </authorList>
    </citation>
    <scope>NUCLEOTIDE SEQUENCE</scope>
    <source>
        <strain evidence="11">CBS 304.34</strain>
    </source>
</reference>
<name>A0A6A6YXU1_9PEZI</name>
<evidence type="ECO:0000256" key="1">
    <source>
        <dbReference type="ARBA" id="ARBA00004141"/>
    </source>
</evidence>
<feature type="compositionally biased region" description="Polar residues" evidence="6">
    <location>
        <begin position="241"/>
        <end position="254"/>
    </location>
</feature>
<evidence type="ECO:0000256" key="6">
    <source>
        <dbReference type="SAM" id="MobiDB-lite"/>
    </source>
</evidence>
<organism evidence="9">
    <name type="scientific">Mytilinidion resinicola</name>
    <dbReference type="NCBI Taxonomy" id="574789"/>
    <lineage>
        <taxon>Eukaryota</taxon>
        <taxon>Fungi</taxon>
        <taxon>Dikarya</taxon>
        <taxon>Ascomycota</taxon>
        <taxon>Pezizomycotina</taxon>
        <taxon>Dothideomycetes</taxon>
        <taxon>Pleosporomycetidae</taxon>
        <taxon>Mytilinidiales</taxon>
        <taxon>Mytilinidiaceae</taxon>
        <taxon>Mytilinidion</taxon>
    </lineage>
</organism>
<reference evidence="11" key="3">
    <citation type="submission" date="2025-04" db="UniProtKB">
        <authorList>
            <consortium name="RefSeq"/>
        </authorList>
    </citation>
    <scope>IDENTIFICATION</scope>
    <source>
        <strain evidence="11">CBS 304.34</strain>
    </source>
</reference>
<dbReference type="RefSeq" id="XP_033579711.1">
    <property type="nucleotide sequence ID" value="XM_033721936.1"/>
</dbReference>
<reference evidence="9 11" key="1">
    <citation type="journal article" date="2020" name="Stud. Mycol.">
        <title>101 Dothideomycetes genomes: a test case for predicting lifestyles and emergence of pathogens.</title>
        <authorList>
            <person name="Haridas S."/>
            <person name="Albert R."/>
            <person name="Binder M."/>
            <person name="Bloem J."/>
            <person name="Labutti K."/>
            <person name="Salamov A."/>
            <person name="Andreopoulos B."/>
            <person name="Baker S."/>
            <person name="Barry K."/>
            <person name="Bills G."/>
            <person name="Bluhm B."/>
            <person name="Cannon C."/>
            <person name="Castanera R."/>
            <person name="Culley D."/>
            <person name="Daum C."/>
            <person name="Ezra D."/>
            <person name="Gonzalez J."/>
            <person name="Henrissat B."/>
            <person name="Kuo A."/>
            <person name="Liang C."/>
            <person name="Lipzen A."/>
            <person name="Lutzoni F."/>
            <person name="Magnuson J."/>
            <person name="Mondo S."/>
            <person name="Nolan M."/>
            <person name="Ohm R."/>
            <person name="Pangilinan J."/>
            <person name="Park H.-J."/>
            <person name="Ramirez L."/>
            <person name="Alfaro M."/>
            <person name="Sun H."/>
            <person name="Tritt A."/>
            <person name="Yoshinaga Y."/>
            <person name="Zwiers L.-H."/>
            <person name="Turgeon B."/>
            <person name="Goodwin S."/>
            <person name="Spatafora J."/>
            <person name="Crous P."/>
            <person name="Grigoriev I."/>
        </authorList>
    </citation>
    <scope>NUCLEOTIDE SEQUENCE</scope>
    <source>
        <strain evidence="9 11">CBS 304.34</strain>
    </source>
</reference>
<dbReference type="PANTHER" id="PTHR33048:SF158">
    <property type="entry name" value="MEMBRANE PROTEIN PTH11-LIKE, PUTATIVE-RELATED"/>
    <property type="match status" value="1"/>
</dbReference>
<dbReference type="GeneID" id="54462829"/>
<evidence type="ECO:0000313" key="9">
    <source>
        <dbReference type="EMBL" id="KAF2812747.1"/>
    </source>
</evidence>
<comment type="similarity">
    <text evidence="5">Belongs to the SAT4 family.</text>
</comment>
<evidence type="ECO:0000256" key="3">
    <source>
        <dbReference type="ARBA" id="ARBA00022989"/>
    </source>
</evidence>
<dbReference type="Proteomes" id="UP000504636">
    <property type="component" value="Unplaced"/>
</dbReference>
<keyword evidence="10" id="KW-1185">Reference proteome</keyword>
<protein>
    <recommendedName>
        <fullName evidence="8">Rhodopsin domain-containing protein</fullName>
    </recommendedName>
</protein>
<evidence type="ECO:0000256" key="2">
    <source>
        <dbReference type="ARBA" id="ARBA00022692"/>
    </source>
</evidence>
<evidence type="ECO:0000256" key="5">
    <source>
        <dbReference type="ARBA" id="ARBA00038359"/>
    </source>
</evidence>
<keyword evidence="4 7" id="KW-0472">Membrane</keyword>
<dbReference type="GO" id="GO:0016020">
    <property type="term" value="C:membrane"/>
    <property type="evidence" value="ECO:0007669"/>
    <property type="project" value="UniProtKB-SubCell"/>
</dbReference>
<feature type="transmembrane region" description="Helical" evidence="7">
    <location>
        <begin position="197"/>
        <end position="222"/>
    </location>
</feature>
<dbReference type="OrthoDB" id="444631at2759"/>
<evidence type="ECO:0000256" key="4">
    <source>
        <dbReference type="ARBA" id="ARBA00023136"/>
    </source>
</evidence>
<dbReference type="InterPro" id="IPR049326">
    <property type="entry name" value="Rhodopsin_dom_fungi"/>
</dbReference>
<sequence length="298" mass="32716">MVFSIYDVPAMPPPPGIKSNFEHPDTNAPWIRVLNSIFAHLAFVLVAIRLYPRTTMPRSQRLEWDDGLCVLAMIWTPPVGHPRYVLNALQSRPALGISIGQSIKCSGTDAIGNRFYASLSICTTVTVFGTMNTATDFYTLVIPLNRVLKLKITRRKKIGLSAIFLGGLIACLMSTTRLIIVIINFNKSPDNLWEAAIVSPFAILEMNLAIMCGCMTFIPAFFKKSKVVARSAFSVLTSSSNISTTTGDSQTPSSLGVERQDCGGTEHQKEGFESWERSAPTLTLLTETVELPSPTLVR</sequence>
<keyword evidence="3 7" id="KW-1133">Transmembrane helix</keyword>
<evidence type="ECO:0000256" key="7">
    <source>
        <dbReference type="SAM" id="Phobius"/>
    </source>
</evidence>
<dbReference type="InterPro" id="IPR052337">
    <property type="entry name" value="SAT4-like"/>
</dbReference>
<dbReference type="EMBL" id="MU003697">
    <property type="protein sequence ID" value="KAF2812747.1"/>
    <property type="molecule type" value="Genomic_DNA"/>
</dbReference>
<feature type="domain" description="Rhodopsin" evidence="8">
    <location>
        <begin position="124"/>
        <end position="223"/>
    </location>
</feature>
<evidence type="ECO:0000259" key="8">
    <source>
        <dbReference type="Pfam" id="PF20684"/>
    </source>
</evidence>
<dbReference type="Pfam" id="PF20684">
    <property type="entry name" value="Fung_rhodopsin"/>
    <property type="match status" value="1"/>
</dbReference>
<feature type="transmembrane region" description="Helical" evidence="7">
    <location>
        <begin position="158"/>
        <end position="185"/>
    </location>
</feature>
<feature type="region of interest" description="Disordered" evidence="6">
    <location>
        <begin position="241"/>
        <end position="273"/>
    </location>
</feature>
<keyword evidence="2 7" id="KW-0812">Transmembrane</keyword>
<comment type="subcellular location">
    <subcellularLocation>
        <location evidence="1">Membrane</location>
        <topology evidence="1">Multi-pass membrane protein</topology>
    </subcellularLocation>
</comment>
<evidence type="ECO:0000313" key="10">
    <source>
        <dbReference type="Proteomes" id="UP000504636"/>
    </source>
</evidence>
<dbReference type="AlphaFoldDB" id="A0A6A6YXU1"/>
<accession>A0A6A6YXU1</accession>
<gene>
    <name evidence="9 11" type="ORF">BDZ99DRAFT_474862</name>
</gene>
<proteinExistence type="inferred from homology"/>
<evidence type="ECO:0000313" key="11">
    <source>
        <dbReference type="RefSeq" id="XP_033579711.1"/>
    </source>
</evidence>
<feature type="transmembrane region" description="Helical" evidence="7">
    <location>
        <begin position="30"/>
        <end position="51"/>
    </location>
</feature>
<dbReference type="PANTHER" id="PTHR33048">
    <property type="entry name" value="PTH11-LIKE INTEGRAL MEMBRANE PROTEIN (AFU_ORTHOLOGUE AFUA_5G11245)"/>
    <property type="match status" value="1"/>
</dbReference>
<feature type="compositionally biased region" description="Basic and acidic residues" evidence="6">
    <location>
        <begin position="258"/>
        <end position="273"/>
    </location>
</feature>